<dbReference type="EC" id="5.2.1.8" evidence="9"/>
<dbReference type="Gene3D" id="3.10.50.40">
    <property type="match status" value="1"/>
</dbReference>
<accession>A0A6S6TV07</accession>
<proteinExistence type="inferred from homology"/>
<evidence type="ECO:0000256" key="6">
    <source>
        <dbReference type="ARBA" id="ARBA00023186"/>
    </source>
</evidence>
<evidence type="ECO:0000259" key="10">
    <source>
        <dbReference type="PROSITE" id="PS50059"/>
    </source>
</evidence>
<dbReference type="PANTHER" id="PTHR47861:SF3">
    <property type="entry name" value="FKBP-TYPE PEPTIDYL-PROLYL CIS-TRANS ISOMERASE SLYD"/>
    <property type="match status" value="1"/>
</dbReference>
<protein>
    <recommendedName>
        <fullName evidence="9">peptidylprolyl isomerase</fullName>
        <ecNumber evidence="9">5.2.1.8</ecNumber>
    </recommendedName>
</protein>
<dbReference type="InterPro" id="IPR001179">
    <property type="entry name" value="PPIase_FKBP_dom"/>
</dbReference>
<name>A0A6S6TV07_9BACT</name>
<dbReference type="GO" id="GO:0042026">
    <property type="term" value="P:protein refolding"/>
    <property type="evidence" value="ECO:0007669"/>
    <property type="project" value="UniProtKB-ARBA"/>
</dbReference>
<keyword evidence="5 9" id="KW-0697">Rotamase</keyword>
<keyword evidence="4" id="KW-0963">Cytoplasm</keyword>
<dbReference type="InterPro" id="IPR046357">
    <property type="entry name" value="PPIase_dom_sf"/>
</dbReference>
<evidence type="ECO:0000256" key="1">
    <source>
        <dbReference type="ARBA" id="ARBA00000971"/>
    </source>
</evidence>
<reference evidence="11" key="1">
    <citation type="submission" date="2020-01" db="EMBL/GenBank/DDBJ databases">
        <authorList>
            <person name="Meier V. D."/>
            <person name="Meier V D."/>
        </authorList>
    </citation>
    <scope>NUCLEOTIDE SEQUENCE</scope>
    <source>
        <strain evidence="11">HLG_WM_MAG_04</strain>
    </source>
</reference>
<evidence type="ECO:0000256" key="5">
    <source>
        <dbReference type="ARBA" id="ARBA00023110"/>
    </source>
</evidence>
<dbReference type="GO" id="GO:0005737">
    <property type="term" value="C:cytoplasm"/>
    <property type="evidence" value="ECO:0007669"/>
    <property type="project" value="UniProtKB-SubCell"/>
</dbReference>
<dbReference type="SUPFAM" id="SSF54534">
    <property type="entry name" value="FKBP-like"/>
    <property type="match status" value="1"/>
</dbReference>
<sequence length="153" mass="17046">MNIKKNAMVSISMTLSDDNGNIIEDNEEEIIYLHGGYGHLFQKLEEELEGKTIGDAFTVNLKPSEAFGEFNEDLVSKEMLSDLPDDIEVGMELDGDLDGVIFNVLEVDETHALIDGNHPYAGFHLIATGNILEIEHLDDETIAKVLEEEHHAH</sequence>
<evidence type="ECO:0000256" key="8">
    <source>
        <dbReference type="ARBA" id="ARBA00037071"/>
    </source>
</evidence>
<comment type="similarity">
    <text evidence="3">Belongs to the FKBP-type PPIase family.</text>
</comment>
<evidence type="ECO:0000256" key="3">
    <source>
        <dbReference type="ARBA" id="ARBA00006577"/>
    </source>
</evidence>
<organism evidence="11">
    <name type="scientific">uncultured Sulfurovum sp</name>
    <dbReference type="NCBI Taxonomy" id="269237"/>
    <lineage>
        <taxon>Bacteria</taxon>
        <taxon>Pseudomonadati</taxon>
        <taxon>Campylobacterota</taxon>
        <taxon>Epsilonproteobacteria</taxon>
        <taxon>Campylobacterales</taxon>
        <taxon>Sulfurovaceae</taxon>
        <taxon>Sulfurovum</taxon>
        <taxon>environmental samples</taxon>
    </lineage>
</organism>
<evidence type="ECO:0000256" key="4">
    <source>
        <dbReference type="ARBA" id="ARBA00022490"/>
    </source>
</evidence>
<comment type="catalytic activity">
    <reaction evidence="1 9">
        <text>[protein]-peptidylproline (omega=180) = [protein]-peptidylproline (omega=0)</text>
        <dbReference type="Rhea" id="RHEA:16237"/>
        <dbReference type="Rhea" id="RHEA-COMP:10747"/>
        <dbReference type="Rhea" id="RHEA-COMP:10748"/>
        <dbReference type="ChEBI" id="CHEBI:83833"/>
        <dbReference type="ChEBI" id="CHEBI:83834"/>
        <dbReference type="EC" id="5.2.1.8"/>
    </reaction>
</comment>
<evidence type="ECO:0000256" key="7">
    <source>
        <dbReference type="ARBA" id="ARBA00023235"/>
    </source>
</evidence>
<dbReference type="EMBL" id="CACVAX010000056">
    <property type="protein sequence ID" value="CAA6820008.1"/>
    <property type="molecule type" value="Genomic_DNA"/>
</dbReference>
<evidence type="ECO:0000256" key="2">
    <source>
        <dbReference type="ARBA" id="ARBA00004496"/>
    </source>
</evidence>
<evidence type="ECO:0000313" key="11">
    <source>
        <dbReference type="EMBL" id="CAA6820008.1"/>
    </source>
</evidence>
<dbReference type="PANTHER" id="PTHR47861">
    <property type="entry name" value="FKBP-TYPE PEPTIDYL-PROLYL CIS-TRANS ISOMERASE SLYD"/>
    <property type="match status" value="1"/>
</dbReference>
<dbReference type="PROSITE" id="PS50059">
    <property type="entry name" value="FKBP_PPIASE"/>
    <property type="match status" value="1"/>
</dbReference>
<comment type="subcellular location">
    <subcellularLocation>
        <location evidence="2">Cytoplasm</location>
    </subcellularLocation>
</comment>
<keyword evidence="7 9" id="KW-0413">Isomerase</keyword>
<feature type="domain" description="PPIase FKBP-type" evidence="10">
    <location>
        <begin position="6"/>
        <end position="94"/>
    </location>
</feature>
<dbReference type="AlphaFoldDB" id="A0A6S6TV07"/>
<evidence type="ECO:0000256" key="9">
    <source>
        <dbReference type="PROSITE-ProRule" id="PRU00277"/>
    </source>
</evidence>
<keyword evidence="6" id="KW-0143">Chaperone</keyword>
<gene>
    <name evidence="11" type="ORF">HELGO_WM8935</name>
</gene>
<comment type="function">
    <text evidence="8">Also involved in hydrogenase metallocenter assembly, probably by participating in the nickel insertion step. This function in hydrogenase biosynthesis requires chaperone activity and the presence of the metal-binding domain, but not PPIase activity.</text>
</comment>
<dbReference type="GO" id="GO:0003755">
    <property type="term" value="F:peptidyl-prolyl cis-trans isomerase activity"/>
    <property type="evidence" value="ECO:0007669"/>
    <property type="project" value="UniProtKB-KW"/>
</dbReference>